<dbReference type="RefSeq" id="WP_307486155.1">
    <property type="nucleotide sequence ID" value="NZ_JAUSUF010000005.1"/>
</dbReference>
<comment type="caution">
    <text evidence="2">The sequence shown here is derived from an EMBL/GenBank/DDBJ whole genome shotgun (WGS) entry which is preliminary data.</text>
</comment>
<sequence>MMNLIKSELFKIRKERNLFFIILGIISILSLSIFGFSSKVTVIGIRNILNTNSINLASGSNILIEILKSGDILILMFLPIIISVFMMDFTTGTVKNNIISGYSRSKIYISKLIVCSIICIALVLIYSIVAFVLITLKNGYDGKLTFNLIVDTIKIIALQCPLYIAAISTAFMIGVITKRKSVVITIYLLYQVVVLMISAILGRIFPSIIKYEPISNLDKVAHIGTNTCSDNLMFIIIGLIIILVTTIIGILRINKIDIK</sequence>
<evidence type="ECO:0000313" key="3">
    <source>
        <dbReference type="Proteomes" id="UP001228504"/>
    </source>
</evidence>
<keyword evidence="3" id="KW-1185">Reference proteome</keyword>
<protein>
    <submittedName>
        <fullName evidence="2">ABC-2 type transport system permease protein</fullName>
    </submittedName>
</protein>
<feature type="transmembrane region" description="Helical" evidence="1">
    <location>
        <begin position="72"/>
        <end position="91"/>
    </location>
</feature>
<feature type="transmembrane region" description="Helical" evidence="1">
    <location>
        <begin position="232"/>
        <end position="253"/>
    </location>
</feature>
<feature type="transmembrane region" description="Helical" evidence="1">
    <location>
        <begin position="112"/>
        <end position="136"/>
    </location>
</feature>
<keyword evidence="1" id="KW-0472">Membrane</keyword>
<dbReference type="Proteomes" id="UP001228504">
    <property type="component" value="Unassembled WGS sequence"/>
</dbReference>
<evidence type="ECO:0000313" key="2">
    <source>
        <dbReference type="EMBL" id="MDQ0149965.1"/>
    </source>
</evidence>
<name>A0ABT9UUI3_9FIRM</name>
<proteinExistence type="predicted"/>
<feature type="transmembrane region" description="Helical" evidence="1">
    <location>
        <begin position="18"/>
        <end position="37"/>
    </location>
</feature>
<organism evidence="2 3">
    <name type="scientific">Eubacterium multiforme</name>
    <dbReference type="NCBI Taxonomy" id="83339"/>
    <lineage>
        <taxon>Bacteria</taxon>
        <taxon>Bacillati</taxon>
        <taxon>Bacillota</taxon>
        <taxon>Clostridia</taxon>
        <taxon>Eubacteriales</taxon>
        <taxon>Eubacteriaceae</taxon>
        <taxon>Eubacterium</taxon>
    </lineage>
</organism>
<dbReference type="PANTHER" id="PTHR37305:SF1">
    <property type="entry name" value="MEMBRANE PROTEIN"/>
    <property type="match status" value="1"/>
</dbReference>
<dbReference type="PANTHER" id="PTHR37305">
    <property type="entry name" value="INTEGRAL MEMBRANE PROTEIN-RELATED"/>
    <property type="match status" value="1"/>
</dbReference>
<evidence type="ECO:0000256" key="1">
    <source>
        <dbReference type="SAM" id="Phobius"/>
    </source>
</evidence>
<reference evidence="2 3" key="1">
    <citation type="submission" date="2023-07" db="EMBL/GenBank/DDBJ databases">
        <title>Genomic Encyclopedia of Type Strains, Phase IV (KMG-IV): sequencing the most valuable type-strain genomes for metagenomic binning, comparative biology and taxonomic classification.</title>
        <authorList>
            <person name="Goeker M."/>
        </authorList>
    </citation>
    <scope>NUCLEOTIDE SEQUENCE [LARGE SCALE GENOMIC DNA]</scope>
    <source>
        <strain evidence="2 3">DSM 20694</strain>
    </source>
</reference>
<feature type="transmembrane region" description="Helical" evidence="1">
    <location>
        <begin position="188"/>
        <end position="209"/>
    </location>
</feature>
<feature type="transmembrane region" description="Helical" evidence="1">
    <location>
        <begin position="156"/>
        <end position="176"/>
    </location>
</feature>
<dbReference type="EMBL" id="JAUSUF010000005">
    <property type="protein sequence ID" value="MDQ0149965.1"/>
    <property type="molecule type" value="Genomic_DNA"/>
</dbReference>
<accession>A0ABT9UUI3</accession>
<gene>
    <name evidence="2" type="ORF">J2S18_001896</name>
</gene>
<keyword evidence="1" id="KW-0812">Transmembrane</keyword>
<keyword evidence="1" id="KW-1133">Transmembrane helix</keyword>